<reference evidence="1" key="1">
    <citation type="submission" date="2020-08" db="EMBL/GenBank/DDBJ databases">
        <title>Genome sequencing and assembly of the red palm weevil Rhynchophorus ferrugineus.</title>
        <authorList>
            <person name="Dias G.B."/>
            <person name="Bergman C.M."/>
            <person name="Manee M."/>
        </authorList>
    </citation>
    <scope>NUCLEOTIDE SEQUENCE</scope>
    <source>
        <strain evidence="1">AA-2017</strain>
        <tissue evidence="1">Whole larva</tissue>
    </source>
</reference>
<evidence type="ECO:0000313" key="1">
    <source>
        <dbReference type="EMBL" id="KAF7271181.1"/>
    </source>
</evidence>
<accession>A0A834M3Z0</accession>
<sequence>MFVFNPQFSVHAIYIYRKTWIASQGIRSGSKQIVNGRSPVFRPDTALFVLALAPLFCSLDRHRRKTGPRGCIIDNQGTKINASLQEGLARKQKLKTDVPETKKPRDSLLEWLI</sequence>
<comment type="caution">
    <text evidence="1">The sequence shown here is derived from an EMBL/GenBank/DDBJ whole genome shotgun (WGS) entry which is preliminary data.</text>
</comment>
<dbReference type="Proteomes" id="UP000625711">
    <property type="component" value="Unassembled WGS sequence"/>
</dbReference>
<evidence type="ECO:0000313" key="2">
    <source>
        <dbReference type="Proteomes" id="UP000625711"/>
    </source>
</evidence>
<organism evidence="1 2">
    <name type="scientific">Rhynchophorus ferrugineus</name>
    <name type="common">Red palm weevil</name>
    <name type="synonym">Curculio ferrugineus</name>
    <dbReference type="NCBI Taxonomy" id="354439"/>
    <lineage>
        <taxon>Eukaryota</taxon>
        <taxon>Metazoa</taxon>
        <taxon>Ecdysozoa</taxon>
        <taxon>Arthropoda</taxon>
        <taxon>Hexapoda</taxon>
        <taxon>Insecta</taxon>
        <taxon>Pterygota</taxon>
        <taxon>Neoptera</taxon>
        <taxon>Endopterygota</taxon>
        <taxon>Coleoptera</taxon>
        <taxon>Polyphaga</taxon>
        <taxon>Cucujiformia</taxon>
        <taxon>Curculionidae</taxon>
        <taxon>Dryophthorinae</taxon>
        <taxon>Rhynchophorus</taxon>
    </lineage>
</organism>
<keyword evidence="2" id="KW-1185">Reference proteome</keyword>
<protein>
    <submittedName>
        <fullName evidence="1">Uncharacterized protein</fullName>
    </submittedName>
</protein>
<dbReference type="EMBL" id="JAACXV010014006">
    <property type="protein sequence ID" value="KAF7271181.1"/>
    <property type="molecule type" value="Genomic_DNA"/>
</dbReference>
<proteinExistence type="predicted"/>
<name>A0A834M3Z0_RHYFE</name>
<gene>
    <name evidence="1" type="ORF">GWI33_015918</name>
</gene>
<dbReference type="AlphaFoldDB" id="A0A834M3Z0"/>